<dbReference type="Gene3D" id="1.25.40.20">
    <property type="entry name" value="Ankyrin repeat-containing domain"/>
    <property type="match status" value="1"/>
</dbReference>
<feature type="region of interest" description="Disordered" evidence="1">
    <location>
        <begin position="1"/>
        <end position="25"/>
    </location>
</feature>
<organism evidence="2 3">
    <name type="scientific">Talaromyces stipitatus (strain ATCC 10500 / CBS 375.48 / QM 6759 / NRRL 1006)</name>
    <name type="common">Penicillium stipitatum</name>
    <dbReference type="NCBI Taxonomy" id="441959"/>
    <lineage>
        <taxon>Eukaryota</taxon>
        <taxon>Fungi</taxon>
        <taxon>Dikarya</taxon>
        <taxon>Ascomycota</taxon>
        <taxon>Pezizomycotina</taxon>
        <taxon>Eurotiomycetes</taxon>
        <taxon>Eurotiomycetidae</taxon>
        <taxon>Eurotiales</taxon>
        <taxon>Trichocomaceae</taxon>
        <taxon>Talaromyces</taxon>
        <taxon>Talaromyces sect. Talaromyces</taxon>
    </lineage>
</organism>
<gene>
    <name evidence="2" type="ORF">TSTA_022570</name>
</gene>
<dbReference type="AlphaFoldDB" id="B8MI41"/>
<proteinExistence type="predicted"/>
<dbReference type="PhylomeDB" id="B8MI41"/>
<name>B8MI41_TALSN</name>
<dbReference type="InterPro" id="IPR036770">
    <property type="entry name" value="Ankyrin_rpt-contain_sf"/>
</dbReference>
<dbReference type="OrthoDB" id="4224975at2759"/>
<dbReference type="GeneID" id="8107094"/>
<dbReference type="VEuPathDB" id="FungiDB:TSTA_022570"/>
<dbReference type="HOGENOM" id="CLU_1687902_0_0_1"/>
<dbReference type="Pfam" id="PF12796">
    <property type="entry name" value="Ank_2"/>
    <property type="match status" value="1"/>
</dbReference>
<evidence type="ECO:0000256" key="1">
    <source>
        <dbReference type="SAM" id="MobiDB-lite"/>
    </source>
</evidence>
<sequence length="156" mass="17186">MRVTVTNEKKFKPSSTKLPEKAAFRRPERHVRRAPAFAPLDSLMLRFHQEAEMNLPEEVIYNVKESEAKEAPATSRSAKSQEVYGVNAQGGFSGNAIQAASEGGYSDVIQALLEKVADVNAQGGRYCNALCAAFEKGYQDIVQMLLKNDAYVGSRE</sequence>
<dbReference type="InParanoid" id="B8MI41"/>
<keyword evidence="3" id="KW-1185">Reference proteome</keyword>
<evidence type="ECO:0000313" key="2">
    <source>
        <dbReference type="EMBL" id="EED17203.1"/>
    </source>
</evidence>
<dbReference type="RefSeq" id="XP_002484437.1">
    <property type="nucleotide sequence ID" value="XM_002484392.1"/>
</dbReference>
<dbReference type="EMBL" id="EQ962656">
    <property type="protein sequence ID" value="EED17203.1"/>
    <property type="molecule type" value="Genomic_DNA"/>
</dbReference>
<dbReference type="InterPro" id="IPR002110">
    <property type="entry name" value="Ankyrin_rpt"/>
</dbReference>
<accession>B8MI41</accession>
<dbReference type="SUPFAM" id="SSF48403">
    <property type="entry name" value="Ankyrin repeat"/>
    <property type="match status" value="1"/>
</dbReference>
<evidence type="ECO:0000313" key="3">
    <source>
        <dbReference type="Proteomes" id="UP000001745"/>
    </source>
</evidence>
<dbReference type="Proteomes" id="UP000001745">
    <property type="component" value="Unassembled WGS sequence"/>
</dbReference>
<reference evidence="3" key="1">
    <citation type="journal article" date="2015" name="Genome Announc.">
        <title>Genome sequence of the AIDS-associated pathogen Penicillium marneffei (ATCC18224) and its near taxonomic relative Talaromyces stipitatus (ATCC10500).</title>
        <authorList>
            <person name="Nierman W.C."/>
            <person name="Fedorova-Abrams N.D."/>
            <person name="Andrianopoulos A."/>
        </authorList>
    </citation>
    <scope>NUCLEOTIDE SEQUENCE [LARGE SCALE GENOMIC DNA]</scope>
    <source>
        <strain evidence="3">ATCC 10500 / CBS 375.48 / QM 6759 / NRRL 1006</strain>
    </source>
</reference>
<protein>
    <submittedName>
        <fullName evidence="2">Uncharacterized protein</fullName>
    </submittedName>
</protein>
<dbReference type="STRING" id="441959.B8MI41"/>